<dbReference type="Proteomes" id="UP000292958">
    <property type="component" value="Unassembled WGS sequence"/>
</dbReference>
<dbReference type="AlphaFoldDB" id="A0A4Q7Z1K8"/>
<protein>
    <recommendedName>
        <fullName evidence="1">DUF1508 domain-containing protein</fullName>
    </recommendedName>
</protein>
<feature type="domain" description="DUF1508" evidence="1">
    <location>
        <begin position="64"/>
        <end position="108"/>
    </location>
</feature>
<name>A0A4Q7Z1K8_9BACT</name>
<dbReference type="OrthoDB" id="9802792at2"/>
<organism evidence="2 3">
    <name type="scientific">Edaphobacter modestus</name>
    <dbReference type="NCBI Taxonomy" id="388466"/>
    <lineage>
        <taxon>Bacteria</taxon>
        <taxon>Pseudomonadati</taxon>
        <taxon>Acidobacteriota</taxon>
        <taxon>Terriglobia</taxon>
        <taxon>Terriglobales</taxon>
        <taxon>Acidobacteriaceae</taxon>
        <taxon>Edaphobacter</taxon>
    </lineage>
</organism>
<evidence type="ECO:0000313" key="3">
    <source>
        <dbReference type="Proteomes" id="UP000292958"/>
    </source>
</evidence>
<dbReference type="EMBL" id="SHKW01000001">
    <property type="protein sequence ID" value="RZU43379.1"/>
    <property type="molecule type" value="Genomic_DNA"/>
</dbReference>
<dbReference type="SUPFAM" id="SSF160113">
    <property type="entry name" value="YegP-like"/>
    <property type="match status" value="2"/>
</dbReference>
<dbReference type="InterPro" id="IPR036913">
    <property type="entry name" value="YegP-like_sf"/>
</dbReference>
<evidence type="ECO:0000259" key="1">
    <source>
        <dbReference type="Pfam" id="PF07411"/>
    </source>
</evidence>
<dbReference type="PANTHER" id="PTHR40606">
    <property type="match status" value="1"/>
</dbReference>
<dbReference type="Gene3D" id="2.30.29.80">
    <property type="match status" value="1"/>
</dbReference>
<reference evidence="2 3" key="1">
    <citation type="submission" date="2019-02" db="EMBL/GenBank/DDBJ databases">
        <title>Genomic Encyclopedia of Archaeal and Bacterial Type Strains, Phase II (KMG-II): from individual species to whole genera.</title>
        <authorList>
            <person name="Goeker M."/>
        </authorList>
    </citation>
    <scope>NUCLEOTIDE SEQUENCE [LARGE SCALE GENOMIC DNA]</scope>
    <source>
        <strain evidence="2 3">DSM 18101</strain>
    </source>
</reference>
<sequence length="110" mass="12102">MSAHYELKPAANHQFLFNLKAVNGEIILASETYTSKSAALDGIESVRKNSLCDERFERKTSSHSQPYFLLKAGNHEVIGKSETYTSDGAREKGIQSVKKNGPVATLNDLT</sequence>
<comment type="caution">
    <text evidence="2">The sequence shown here is derived from an EMBL/GenBank/DDBJ whole genome shotgun (WGS) entry which is preliminary data.</text>
</comment>
<proteinExistence type="predicted"/>
<evidence type="ECO:0000313" key="2">
    <source>
        <dbReference type="EMBL" id="RZU43379.1"/>
    </source>
</evidence>
<dbReference type="RefSeq" id="WP_130421896.1">
    <property type="nucleotide sequence ID" value="NZ_SHKW01000001.1"/>
</dbReference>
<accession>A0A4Q7Z1K8</accession>
<dbReference type="PANTHER" id="PTHR40606:SF1">
    <property type="entry name" value="UPF0339 PROTEIN YEGP"/>
    <property type="match status" value="1"/>
</dbReference>
<dbReference type="InterPro" id="IPR051141">
    <property type="entry name" value="UPF0339_domain"/>
</dbReference>
<gene>
    <name evidence="2" type="ORF">BDD14_5038</name>
</gene>
<feature type="domain" description="DUF1508" evidence="1">
    <location>
        <begin position="11"/>
        <end position="56"/>
    </location>
</feature>
<keyword evidence="3" id="KW-1185">Reference proteome</keyword>
<dbReference type="InterPro" id="IPR010879">
    <property type="entry name" value="DUF1508"/>
</dbReference>
<dbReference type="Pfam" id="PF07411">
    <property type="entry name" value="DUF1508"/>
    <property type="match status" value="2"/>
</dbReference>